<dbReference type="Proteomes" id="UP000001593">
    <property type="component" value="Unassembled WGS sequence"/>
</dbReference>
<organism evidence="5 6">
    <name type="scientific">Nematostella vectensis</name>
    <name type="common">Starlet sea anemone</name>
    <dbReference type="NCBI Taxonomy" id="45351"/>
    <lineage>
        <taxon>Eukaryota</taxon>
        <taxon>Metazoa</taxon>
        <taxon>Cnidaria</taxon>
        <taxon>Anthozoa</taxon>
        <taxon>Hexacorallia</taxon>
        <taxon>Actiniaria</taxon>
        <taxon>Edwardsiidae</taxon>
        <taxon>Nematostella</taxon>
    </lineage>
</organism>
<dbReference type="Pfam" id="PF24681">
    <property type="entry name" value="Kelch_KLHDC2_KLHL20_DRC7"/>
    <property type="match status" value="1"/>
</dbReference>
<evidence type="ECO:0000256" key="4">
    <source>
        <dbReference type="ARBA" id="ARBA00039295"/>
    </source>
</evidence>
<feature type="non-terminal residue" evidence="5">
    <location>
        <position position="1"/>
    </location>
</feature>
<dbReference type="InterPro" id="IPR052124">
    <property type="entry name" value="Rab9_kelch_effector"/>
</dbReference>
<dbReference type="PANTHER" id="PTHR46647">
    <property type="entry name" value="RAB9 EFFECTOR PROTEIN WITH KELCH MOTIFS"/>
    <property type="match status" value="1"/>
</dbReference>
<gene>
    <name evidence="5" type="ORF">NEMVEDRAFT_v1g5290</name>
</gene>
<protein>
    <recommendedName>
        <fullName evidence="4">Rab9 effector protein with kelch motifs</fullName>
    </recommendedName>
</protein>
<reference evidence="5 6" key="1">
    <citation type="journal article" date="2007" name="Science">
        <title>Sea anemone genome reveals ancestral eumetazoan gene repertoire and genomic organization.</title>
        <authorList>
            <person name="Putnam N.H."/>
            <person name="Srivastava M."/>
            <person name="Hellsten U."/>
            <person name="Dirks B."/>
            <person name="Chapman J."/>
            <person name="Salamov A."/>
            <person name="Terry A."/>
            <person name="Shapiro H."/>
            <person name="Lindquist E."/>
            <person name="Kapitonov V.V."/>
            <person name="Jurka J."/>
            <person name="Genikhovich G."/>
            <person name="Grigoriev I.V."/>
            <person name="Lucas S.M."/>
            <person name="Steele R.E."/>
            <person name="Finnerty J.R."/>
            <person name="Technau U."/>
            <person name="Martindale M.Q."/>
            <person name="Rokhsar D.S."/>
        </authorList>
    </citation>
    <scope>NUCLEOTIDE SEQUENCE [LARGE SCALE GENOMIC DNA]</scope>
    <source>
        <strain evidence="6">CH2 X CH6</strain>
    </source>
</reference>
<dbReference type="PhylomeDB" id="A7T3V2"/>
<keyword evidence="1" id="KW-0880">Kelch repeat</keyword>
<dbReference type="Gene3D" id="2.120.10.80">
    <property type="entry name" value="Kelch-type beta propeller"/>
    <property type="match status" value="1"/>
</dbReference>
<sequence>TFKWDSPKCPGLLATYEHSAFIPKSHPERFVVFGGAQQDQNLNDVQVIDTDKYECSGPSVTGPTPSPRTCHGMAAVGDKLFVFGGGHKGADPVDDNQMHVYNAGL</sequence>
<dbReference type="PANTHER" id="PTHR46647:SF1">
    <property type="entry name" value="RAB9 EFFECTOR PROTEIN WITH KELCH MOTIFS"/>
    <property type="match status" value="1"/>
</dbReference>
<comment type="function">
    <text evidence="3">Rab9 effector required for endosome to trans-Golgi network (TGN) transport.</text>
</comment>
<dbReference type="EMBL" id="DS470653">
    <property type="protein sequence ID" value="EDO29362.1"/>
    <property type="molecule type" value="Genomic_DNA"/>
</dbReference>
<evidence type="ECO:0000256" key="2">
    <source>
        <dbReference type="ARBA" id="ARBA00022737"/>
    </source>
</evidence>
<dbReference type="SUPFAM" id="SSF117281">
    <property type="entry name" value="Kelch motif"/>
    <property type="match status" value="1"/>
</dbReference>
<dbReference type="OMA" id="KLDNHEW"/>
<accession>A7T3V2</accession>
<keyword evidence="2" id="KW-0677">Repeat</keyword>
<feature type="non-terminal residue" evidence="5">
    <location>
        <position position="105"/>
    </location>
</feature>
<dbReference type="eggNOG" id="KOG0379">
    <property type="taxonomic scope" value="Eukaryota"/>
</dbReference>
<dbReference type="AlphaFoldDB" id="A7T3V2"/>
<evidence type="ECO:0000313" key="6">
    <source>
        <dbReference type="Proteomes" id="UP000001593"/>
    </source>
</evidence>
<proteinExistence type="predicted"/>
<dbReference type="InterPro" id="IPR015915">
    <property type="entry name" value="Kelch-typ_b-propeller"/>
</dbReference>
<keyword evidence="6" id="KW-1185">Reference proteome</keyword>
<evidence type="ECO:0000256" key="3">
    <source>
        <dbReference type="ARBA" id="ARBA00037224"/>
    </source>
</evidence>
<dbReference type="HOGENOM" id="CLU_2243267_0_0_1"/>
<dbReference type="InParanoid" id="A7T3V2"/>
<evidence type="ECO:0000256" key="1">
    <source>
        <dbReference type="ARBA" id="ARBA00022441"/>
    </source>
</evidence>
<evidence type="ECO:0000313" key="5">
    <source>
        <dbReference type="EMBL" id="EDO29362.1"/>
    </source>
</evidence>
<dbReference type="STRING" id="45351.A7T3V2"/>
<name>A7T3V2_NEMVE</name>